<sequence>MAKPDKCITPQDAEKLFTHWSNTRGEGIRAHIGEQDTCEFTLSISELREYLDYVESESKDQGISNPGVRLYFGAYNDDKSKKATFFLAPTMGEGKDAENNYKTDPWNIQHGGIPPKTYQP</sequence>
<reference evidence="3" key="1">
    <citation type="journal article" date="2019" name="Int. J. Syst. Evol. Microbiol.">
        <title>The Global Catalogue of Microorganisms (GCM) 10K type strain sequencing project: providing services to taxonomists for standard genome sequencing and annotation.</title>
        <authorList>
            <consortium name="The Broad Institute Genomics Platform"/>
            <consortium name="The Broad Institute Genome Sequencing Center for Infectious Disease"/>
            <person name="Wu L."/>
            <person name="Ma J."/>
        </authorList>
    </citation>
    <scope>NUCLEOTIDE SEQUENCE [LARGE SCALE GENOMIC DNA]</scope>
    <source>
        <strain evidence="3">YJ-61-S</strain>
    </source>
</reference>
<dbReference type="EMBL" id="JBHSFV010000011">
    <property type="protein sequence ID" value="MFC4635638.1"/>
    <property type="molecule type" value="Genomic_DNA"/>
</dbReference>
<accession>A0ABV9I0L1</accession>
<name>A0ABV9I0L1_9FLAO</name>
<protein>
    <submittedName>
        <fullName evidence="2">Uncharacterized protein</fullName>
    </submittedName>
</protein>
<evidence type="ECO:0000313" key="3">
    <source>
        <dbReference type="Proteomes" id="UP001596043"/>
    </source>
</evidence>
<evidence type="ECO:0000313" key="2">
    <source>
        <dbReference type="EMBL" id="MFC4635638.1"/>
    </source>
</evidence>
<gene>
    <name evidence="2" type="ORF">ACFO3O_17130</name>
</gene>
<organism evidence="2 3">
    <name type="scientific">Dokdonia ponticola</name>
    <dbReference type="NCBI Taxonomy" id="2041041"/>
    <lineage>
        <taxon>Bacteria</taxon>
        <taxon>Pseudomonadati</taxon>
        <taxon>Bacteroidota</taxon>
        <taxon>Flavobacteriia</taxon>
        <taxon>Flavobacteriales</taxon>
        <taxon>Flavobacteriaceae</taxon>
        <taxon>Dokdonia</taxon>
    </lineage>
</organism>
<dbReference type="RefSeq" id="WP_379981059.1">
    <property type="nucleotide sequence ID" value="NZ_JBHSFV010000011.1"/>
</dbReference>
<evidence type="ECO:0000256" key="1">
    <source>
        <dbReference type="SAM" id="MobiDB-lite"/>
    </source>
</evidence>
<dbReference type="Proteomes" id="UP001596043">
    <property type="component" value="Unassembled WGS sequence"/>
</dbReference>
<proteinExistence type="predicted"/>
<comment type="caution">
    <text evidence="2">The sequence shown here is derived from an EMBL/GenBank/DDBJ whole genome shotgun (WGS) entry which is preliminary data.</text>
</comment>
<keyword evidence="3" id="KW-1185">Reference proteome</keyword>
<feature type="region of interest" description="Disordered" evidence="1">
    <location>
        <begin position="96"/>
        <end position="120"/>
    </location>
</feature>